<protein>
    <submittedName>
        <fullName evidence="1">Uncharacterized protein</fullName>
    </submittedName>
</protein>
<organism evidence="1 2">
    <name type="scientific">Hyalomma asiaticum</name>
    <name type="common">Tick</name>
    <dbReference type="NCBI Taxonomy" id="266040"/>
    <lineage>
        <taxon>Eukaryota</taxon>
        <taxon>Metazoa</taxon>
        <taxon>Ecdysozoa</taxon>
        <taxon>Arthropoda</taxon>
        <taxon>Chelicerata</taxon>
        <taxon>Arachnida</taxon>
        <taxon>Acari</taxon>
        <taxon>Parasitiformes</taxon>
        <taxon>Ixodida</taxon>
        <taxon>Ixodoidea</taxon>
        <taxon>Ixodidae</taxon>
        <taxon>Hyalomminae</taxon>
        <taxon>Hyalomma</taxon>
    </lineage>
</organism>
<gene>
    <name evidence="1" type="ORF">HPB50_015240</name>
</gene>
<sequence length="357" mass="41424">MHRTLRETGVLKWNDLTITLNTDGSPLYKSSNSSIWPIQMVLNELPAAVRNKNVILGGLWYGRKHPNMRLFLEKFLDSMHKTGELVWKCSSAVVRSKITTICVCVDAPARAAVGNRLQFNGFFGCPWCLACGESEEGRLLYLHTQPCVERTSAGVRRDMVLASRLRTPVNGLKGTSPLVKLPHFDLVWGYTVEYMHSVLLGVTRQFTDYWFDSSNSNEAYYMGRPRTLELIDRRLLSIRPPHHFTRLPRTLRERCYWKAHEWRNWLLFYCVPCCRHVLPQRFMRHFSLLSEAIFVLLLEELSSDQIDHAGCPKVVLKQSHLIPRFCLKNFAQSSRLARRRLQPPTQGLDFRWDFTIS</sequence>
<dbReference type="EMBL" id="CM023481">
    <property type="protein sequence ID" value="KAH6946775.1"/>
    <property type="molecule type" value="Genomic_DNA"/>
</dbReference>
<evidence type="ECO:0000313" key="2">
    <source>
        <dbReference type="Proteomes" id="UP000821845"/>
    </source>
</evidence>
<name>A0ACB7TI98_HYAAI</name>
<accession>A0ACB7TI98</accession>
<reference evidence="1" key="1">
    <citation type="submission" date="2020-05" db="EMBL/GenBank/DDBJ databases">
        <title>Large-scale comparative analyses of tick genomes elucidate their genetic diversity and vector capacities.</title>
        <authorList>
            <person name="Jia N."/>
            <person name="Wang J."/>
            <person name="Shi W."/>
            <person name="Du L."/>
            <person name="Sun Y."/>
            <person name="Zhan W."/>
            <person name="Jiang J."/>
            <person name="Wang Q."/>
            <person name="Zhang B."/>
            <person name="Ji P."/>
            <person name="Sakyi L.B."/>
            <person name="Cui X."/>
            <person name="Yuan T."/>
            <person name="Jiang B."/>
            <person name="Yang W."/>
            <person name="Lam T.T.-Y."/>
            <person name="Chang Q."/>
            <person name="Ding S."/>
            <person name="Wang X."/>
            <person name="Zhu J."/>
            <person name="Ruan X."/>
            <person name="Zhao L."/>
            <person name="Wei J."/>
            <person name="Que T."/>
            <person name="Du C."/>
            <person name="Cheng J."/>
            <person name="Dai P."/>
            <person name="Han X."/>
            <person name="Huang E."/>
            <person name="Gao Y."/>
            <person name="Liu J."/>
            <person name="Shao H."/>
            <person name="Ye R."/>
            <person name="Li L."/>
            <person name="Wei W."/>
            <person name="Wang X."/>
            <person name="Wang C."/>
            <person name="Yang T."/>
            <person name="Huo Q."/>
            <person name="Li W."/>
            <person name="Guo W."/>
            <person name="Chen H."/>
            <person name="Zhou L."/>
            <person name="Ni X."/>
            <person name="Tian J."/>
            <person name="Zhou Y."/>
            <person name="Sheng Y."/>
            <person name="Liu T."/>
            <person name="Pan Y."/>
            <person name="Xia L."/>
            <person name="Li J."/>
            <person name="Zhao F."/>
            <person name="Cao W."/>
        </authorList>
    </citation>
    <scope>NUCLEOTIDE SEQUENCE</scope>
    <source>
        <strain evidence="1">Hyas-2018</strain>
    </source>
</reference>
<proteinExistence type="predicted"/>
<keyword evidence="2" id="KW-1185">Reference proteome</keyword>
<dbReference type="Proteomes" id="UP000821845">
    <property type="component" value="Chromosome 1"/>
</dbReference>
<comment type="caution">
    <text evidence="1">The sequence shown here is derived from an EMBL/GenBank/DDBJ whole genome shotgun (WGS) entry which is preliminary data.</text>
</comment>
<evidence type="ECO:0000313" key="1">
    <source>
        <dbReference type="EMBL" id="KAH6946775.1"/>
    </source>
</evidence>